<comment type="similarity">
    <text evidence="2">Belongs to the replication factor A protein 3 family.</text>
</comment>
<comment type="subcellular location">
    <subcellularLocation>
        <location evidence="1">Nucleus</location>
    </subcellularLocation>
</comment>
<evidence type="ECO:0000256" key="1">
    <source>
        <dbReference type="ARBA" id="ARBA00004123"/>
    </source>
</evidence>
<dbReference type="GO" id="GO:0035861">
    <property type="term" value="C:site of double-strand break"/>
    <property type="evidence" value="ECO:0007669"/>
    <property type="project" value="TreeGrafter"/>
</dbReference>
<dbReference type="GO" id="GO:0000724">
    <property type="term" value="P:double-strand break repair via homologous recombination"/>
    <property type="evidence" value="ECO:0007669"/>
    <property type="project" value="TreeGrafter"/>
</dbReference>
<comment type="caution">
    <text evidence="4">The sequence shown here is derived from an EMBL/GenBank/DDBJ whole genome shotgun (WGS) entry which is preliminary data.</text>
</comment>
<keyword evidence="3" id="KW-0539">Nucleus</keyword>
<dbReference type="GO" id="GO:0003684">
    <property type="term" value="F:damaged DNA binding"/>
    <property type="evidence" value="ECO:0007669"/>
    <property type="project" value="TreeGrafter"/>
</dbReference>
<dbReference type="Pfam" id="PF08661">
    <property type="entry name" value="Rep_fac-A_3"/>
    <property type="match status" value="1"/>
</dbReference>
<evidence type="ECO:0000313" key="5">
    <source>
        <dbReference type="Proteomes" id="UP000193986"/>
    </source>
</evidence>
<organism evidence="4 5">
    <name type="scientific">Naematelia encephala</name>
    <dbReference type="NCBI Taxonomy" id="71784"/>
    <lineage>
        <taxon>Eukaryota</taxon>
        <taxon>Fungi</taxon>
        <taxon>Dikarya</taxon>
        <taxon>Basidiomycota</taxon>
        <taxon>Agaricomycotina</taxon>
        <taxon>Tremellomycetes</taxon>
        <taxon>Tremellales</taxon>
        <taxon>Naemateliaceae</taxon>
        <taxon>Naematelia</taxon>
    </lineage>
</organism>
<gene>
    <name evidence="4" type="ORF">BCR39DRAFT_550170</name>
</gene>
<dbReference type="GO" id="GO:0005662">
    <property type="term" value="C:DNA replication factor A complex"/>
    <property type="evidence" value="ECO:0007669"/>
    <property type="project" value="TreeGrafter"/>
</dbReference>
<dbReference type="GO" id="GO:0006284">
    <property type="term" value="P:base-excision repair"/>
    <property type="evidence" value="ECO:0007669"/>
    <property type="project" value="TreeGrafter"/>
</dbReference>
<dbReference type="Proteomes" id="UP000193986">
    <property type="component" value="Unassembled WGS sequence"/>
</dbReference>
<dbReference type="CDD" id="cd04479">
    <property type="entry name" value="RPA3"/>
    <property type="match status" value="1"/>
</dbReference>
<keyword evidence="5" id="KW-1185">Reference proteome</keyword>
<reference evidence="4 5" key="1">
    <citation type="submission" date="2016-07" db="EMBL/GenBank/DDBJ databases">
        <title>Pervasive Adenine N6-methylation of Active Genes in Fungi.</title>
        <authorList>
            <consortium name="DOE Joint Genome Institute"/>
            <person name="Mondo S.J."/>
            <person name="Dannebaum R.O."/>
            <person name="Kuo R.C."/>
            <person name="Labutti K."/>
            <person name="Haridas S."/>
            <person name="Kuo A."/>
            <person name="Salamov A."/>
            <person name="Ahrendt S.R."/>
            <person name="Lipzen A."/>
            <person name="Sullivan W."/>
            <person name="Andreopoulos W.B."/>
            <person name="Clum A."/>
            <person name="Lindquist E."/>
            <person name="Daum C."/>
            <person name="Ramamoorthy G.K."/>
            <person name="Gryganskyi A."/>
            <person name="Culley D."/>
            <person name="Magnuson J.K."/>
            <person name="James T.Y."/>
            <person name="O'Malley M.A."/>
            <person name="Stajich J.E."/>
            <person name="Spatafora J.W."/>
            <person name="Visel A."/>
            <person name="Grigoriev I.V."/>
        </authorList>
    </citation>
    <scope>NUCLEOTIDE SEQUENCE [LARGE SCALE GENOMIC DNA]</scope>
    <source>
        <strain evidence="4 5">68-887.2</strain>
    </source>
</reference>
<dbReference type="GO" id="GO:0006260">
    <property type="term" value="P:DNA replication"/>
    <property type="evidence" value="ECO:0007669"/>
    <property type="project" value="InterPro"/>
</dbReference>
<dbReference type="InParanoid" id="A0A1Y2AKN8"/>
<evidence type="ECO:0000256" key="2">
    <source>
        <dbReference type="ARBA" id="ARBA00009761"/>
    </source>
</evidence>
<dbReference type="InterPro" id="IPR013970">
    <property type="entry name" value="Rfa2"/>
</dbReference>
<dbReference type="InterPro" id="IPR012340">
    <property type="entry name" value="NA-bd_OB-fold"/>
</dbReference>
<dbReference type="AlphaFoldDB" id="A0A1Y2AKN8"/>
<dbReference type="STRING" id="71784.A0A1Y2AKN8"/>
<dbReference type="EMBL" id="MCFC01000084">
    <property type="protein sequence ID" value="ORY23052.1"/>
    <property type="molecule type" value="Genomic_DNA"/>
</dbReference>
<accession>A0A1Y2AKN8</accession>
<dbReference type="GO" id="GO:0006298">
    <property type="term" value="P:mismatch repair"/>
    <property type="evidence" value="ECO:0007669"/>
    <property type="project" value="TreeGrafter"/>
</dbReference>
<evidence type="ECO:0000313" key="4">
    <source>
        <dbReference type="EMBL" id="ORY23052.1"/>
    </source>
</evidence>
<dbReference type="SUPFAM" id="SSF50249">
    <property type="entry name" value="Nucleic acid-binding proteins"/>
    <property type="match status" value="1"/>
</dbReference>
<protein>
    <submittedName>
        <fullName evidence="4">Replication factor A protein 3</fullName>
    </submittedName>
</protein>
<sequence length="108" mass="11583">MSRLGAEPRINARLIPQFKGQTVRFTAKVLKMSGDTATVESSDKQEVGVILARDTHIATTFVEIIAMVKDDLTLKCLTSIDLGDSIDMKAVNNVVDFANSSKGAGVLS</sequence>
<dbReference type="OrthoDB" id="188186at2759"/>
<dbReference type="Gene3D" id="2.40.50.140">
    <property type="entry name" value="Nucleic acid-binding proteins"/>
    <property type="match status" value="1"/>
</dbReference>
<proteinExistence type="inferred from homology"/>
<dbReference type="FunCoup" id="A0A1Y2AKN8">
    <property type="interactions" value="70"/>
</dbReference>
<dbReference type="PANTHER" id="PTHR15114:SF1">
    <property type="entry name" value="REPLICATION PROTEIN A 14 KDA SUBUNIT"/>
    <property type="match status" value="1"/>
</dbReference>
<evidence type="ECO:0000256" key="3">
    <source>
        <dbReference type="ARBA" id="ARBA00023242"/>
    </source>
</evidence>
<name>A0A1Y2AKN8_9TREE</name>
<dbReference type="GO" id="GO:0003697">
    <property type="term" value="F:single-stranded DNA binding"/>
    <property type="evidence" value="ECO:0007669"/>
    <property type="project" value="TreeGrafter"/>
</dbReference>
<dbReference type="GO" id="GO:0006289">
    <property type="term" value="P:nucleotide-excision repair"/>
    <property type="evidence" value="ECO:0007669"/>
    <property type="project" value="TreeGrafter"/>
</dbReference>
<dbReference type="PANTHER" id="PTHR15114">
    <property type="entry name" value="REPLICATION PROTEIN A3"/>
    <property type="match status" value="1"/>
</dbReference>